<feature type="transmembrane region" description="Helical" evidence="1">
    <location>
        <begin position="37"/>
        <end position="58"/>
    </location>
</feature>
<dbReference type="EMBL" id="QGGV01000009">
    <property type="protein sequence ID" value="PWK55077.1"/>
    <property type="molecule type" value="Genomic_DNA"/>
</dbReference>
<dbReference type="OrthoDB" id="7875917at2"/>
<proteinExistence type="predicted"/>
<sequence>MSEDAATDGAMSEAAMLASLHDIRLPASAAGGAFADVAAAGAIACVAAILVLGLLRLFTVRRSRGLSEDPLPLANGLTDADRRVALLHRLKRFAPDIFSRLRARLYRPGAVTLEEIEREAARHV</sequence>
<keyword evidence="1" id="KW-0472">Membrane</keyword>
<dbReference type="RefSeq" id="WP_109760475.1">
    <property type="nucleotide sequence ID" value="NZ_CP034588.1"/>
</dbReference>
<protein>
    <submittedName>
        <fullName evidence="2">Uncharacterized protein</fullName>
    </submittedName>
</protein>
<organism evidence="2 3">
    <name type="scientific">Silicimonas algicola</name>
    <dbReference type="NCBI Taxonomy" id="1826607"/>
    <lineage>
        <taxon>Bacteria</taxon>
        <taxon>Pseudomonadati</taxon>
        <taxon>Pseudomonadota</taxon>
        <taxon>Alphaproteobacteria</taxon>
        <taxon>Rhodobacterales</taxon>
        <taxon>Paracoccaceae</taxon>
    </lineage>
</organism>
<dbReference type="KEGG" id="salo:EF888_19475"/>
<gene>
    <name evidence="2" type="ORF">C8D95_109165</name>
</gene>
<accession>A0A316GJT7</accession>
<evidence type="ECO:0000313" key="2">
    <source>
        <dbReference type="EMBL" id="PWK55077.1"/>
    </source>
</evidence>
<keyword evidence="1" id="KW-1133">Transmembrane helix</keyword>
<keyword evidence="3" id="KW-1185">Reference proteome</keyword>
<reference evidence="2 3" key="1">
    <citation type="submission" date="2018-05" db="EMBL/GenBank/DDBJ databases">
        <title>Genomic Encyclopedia of Type Strains, Phase IV (KMG-IV): sequencing the most valuable type-strain genomes for metagenomic binning, comparative biology and taxonomic classification.</title>
        <authorList>
            <person name="Goeker M."/>
        </authorList>
    </citation>
    <scope>NUCLEOTIDE SEQUENCE [LARGE SCALE GENOMIC DNA]</scope>
    <source>
        <strain evidence="2 3">DSM 103371</strain>
    </source>
</reference>
<evidence type="ECO:0000256" key="1">
    <source>
        <dbReference type="SAM" id="Phobius"/>
    </source>
</evidence>
<keyword evidence="1" id="KW-0812">Transmembrane</keyword>
<comment type="caution">
    <text evidence="2">The sequence shown here is derived from an EMBL/GenBank/DDBJ whole genome shotgun (WGS) entry which is preliminary data.</text>
</comment>
<dbReference type="Proteomes" id="UP000245390">
    <property type="component" value="Unassembled WGS sequence"/>
</dbReference>
<evidence type="ECO:0000313" key="3">
    <source>
        <dbReference type="Proteomes" id="UP000245390"/>
    </source>
</evidence>
<dbReference type="AlphaFoldDB" id="A0A316GJT7"/>
<name>A0A316GJT7_9RHOB</name>